<reference evidence="5 6" key="1">
    <citation type="submission" date="2024-06" db="EMBL/GenBank/DDBJ databases">
        <title>Genomic Encyclopedia of Type Strains, Phase IV (KMG-IV): sequencing the most valuable type-strain genomes for metagenomic binning, comparative biology and taxonomic classification.</title>
        <authorList>
            <person name="Goeker M."/>
        </authorList>
    </citation>
    <scope>NUCLEOTIDE SEQUENCE [LARGE SCALE GENOMIC DNA]</scope>
    <source>
        <strain evidence="5 6">DSM 17809</strain>
    </source>
</reference>
<dbReference type="NCBIfam" id="NF035944">
    <property type="entry name" value="PEPxxWA-CTERM"/>
    <property type="match status" value="1"/>
</dbReference>
<keyword evidence="1" id="KW-1133">Transmembrane helix</keyword>
<evidence type="ECO:0000259" key="4">
    <source>
        <dbReference type="Pfam" id="PF07589"/>
    </source>
</evidence>
<dbReference type="InterPro" id="IPR013424">
    <property type="entry name" value="Ice-binding_C"/>
</dbReference>
<feature type="chain" id="PRO_5047379248" description="F5/8 type C domain-containing protein" evidence="2">
    <location>
        <begin position="25"/>
        <end position="218"/>
    </location>
</feature>
<dbReference type="Pfam" id="PF07589">
    <property type="entry name" value="PEP-CTERM"/>
    <property type="match status" value="1"/>
</dbReference>
<dbReference type="EMBL" id="JBEPLU010000001">
    <property type="protein sequence ID" value="MET3526773.1"/>
    <property type="molecule type" value="Genomic_DNA"/>
</dbReference>
<evidence type="ECO:0000313" key="5">
    <source>
        <dbReference type="EMBL" id="MET3526773.1"/>
    </source>
</evidence>
<feature type="domain" description="F5/8 type C" evidence="3">
    <location>
        <begin position="32"/>
        <end position="165"/>
    </location>
</feature>
<gene>
    <name evidence="5" type="ORF">ABID41_001868</name>
</gene>
<feature type="domain" description="Ice-binding protein C-terminal" evidence="4">
    <location>
        <begin position="188"/>
        <end position="212"/>
    </location>
</feature>
<proteinExistence type="predicted"/>
<evidence type="ECO:0000256" key="2">
    <source>
        <dbReference type="SAM" id="SignalP"/>
    </source>
</evidence>
<dbReference type="SUPFAM" id="SSF49785">
    <property type="entry name" value="Galactose-binding domain-like"/>
    <property type="match status" value="1"/>
</dbReference>
<sequence length="218" mass="22868">MSIKISGLAALATAAALFAAPASAAVITPVSVTASNTFLLFGEYKAENLINGSGMVGDQHDANYANMWMTDLSVDAATLTFDLGGLYQLSSVDVWNYNFGKEEFASTLDRAAKAFTLAISTDGVSFTDVLSGEFARGAGELLGAETFGLSGQARYVQLSLSGNHQQYPEIYGYAPVGLSEVRFGGSSAPEPATWAMLIAGFGLVGGVIRTRRTQPRLA</sequence>
<keyword evidence="2" id="KW-0732">Signal</keyword>
<feature type="transmembrane region" description="Helical" evidence="1">
    <location>
        <begin position="191"/>
        <end position="208"/>
    </location>
</feature>
<dbReference type="InterPro" id="IPR008979">
    <property type="entry name" value="Galactose-bd-like_sf"/>
</dbReference>
<dbReference type="Proteomes" id="UP001549110">
    <property type="component" value="Unassembled WGS sequence"/>
</dbReference>
<dbReference type="NCBIfam" id="TIGR02595">
    <property type="entry name" value="PEP_CTERM"/>
    <property type="match status" value="1"/>
</dbReference>
<protein>
    <recommendedName>
        <fullName evidence="7">F5/8 type C domain-containing protein</fullName>
    </recommendedName>
</protein>
<evidence type="ECO:0000313" key="6">
    <source>
        <dbReference type="Proteomes" id="UP001549110"/>
    </source>
</evidence>
<evidence type="ECO:0000256" key="1">
    <source>
        <dbReference type="SAM" id="Phobius"/>
    </source>
</evidence>
<dbReference type="Pfam" id="PF00754">
    <property type="entry name" value="F5_F8_type_C"/>
    <property type="match status" value="1"/>
</dbReference>
<evidence type="ECO:0000259" key="3">
    <source>
        <dbReference type="Pfam" id="PF00754"/>
    </source>
</evidence>
<accession>A0ABV2EIA1</accession>
<keyword evidence="1" id="KW-0472">Membrane</keyword>
<comment type="caution">
    <text evidence="5">The sequence shown here is derived from an EMBL/GenBank/DDBJ whole genome shotgun (WGS) entry which is preliminary data.</text>
</comment>
<dbReference type="InterPro" id="IPR000421">
    <property type="entry name" value="FA58C"/>
</dbReference>
<dbReference type="Gene3D" id="2.60.120.260">
    <property type="entry name" value="Galactose-binding domain-like"/>
    <property type="match status" value="1"/>
</dbReference>
<organism evidence="5 6">
    <name type="scientific">Phenylobacterium koreense</name>
    <dbReference type="NCBI Taxonomy" id="266125"/>
    <lineage>
        <taxon>Bacteria</taxon>
        <taxon>Pseudomonadati</taxon>
        <taxon>Pseudomonadota</taxon>
        <taxon>Alphaproteobacteria</taxon>
        <taxon>Caulobacterales</taxon>
        <taxon>Caulobacteraceae</taxon>
        <taxon>Phenylobacterium</taxon>
    </lineage>
</organism>
<keyword evidence="6" id="KW-1185">Reference proteome</keyword>
<keyword evidence="1" id="KW-0812">Transmembrane</keyword>
<feature type="signal peptide" evidence="2">
    <location>
        <begin position="1"/>
        <end position="24"/>
    </location>
</feature>
<name>A0ABV2EIA1_9CAUL</name>
<dbReference type="RefSeq" id="WP_331931230.1">
    <property type="nucleotide sequence ID" value="NZ_JBEPLU010000001.1"/>
</dbReference>
<evidence type="ECO:0008006" key="7">
    <source>
        <dbReference type="Google" id="ProtNLM"/>
    </source>
</evidence>